<dbReference type="EMBL" id="ML770405">
    <property type="protein sequence ID" value="KAE9383559.1"/>
    <property type="molecule type" value="Genomic_DNA"/>
</dbReference>
<proteinExistence type="predicted"/>
<feature type="compositionally biased region" description="Low complexity" evidence="1">
    <location>
        <begin position="146"/>
        <end position="162"/>
    </location>
</feature>
<dbReference type="Proteomes" id="UP000799118">
    <property type="component" value="Unassembled WGS sequence"/>
</dbReference>
<accession>A0A6A4GDD8</accession>
<feature type="compositionally biased region" description="Low complexity" evidence="1">
    <location>
        <begin position="101"/>
        <end position="110"/>
    </location>
</feature>
<reference evidence="2" key="1">
    <citation type="journal article" date="2019" name="Environ. Microbiol.">
        <title>Fungal ecological strategies reflected in gene transcription - a case study of two litter decomposers.</title>
        <authorList>
            <person name="Barbi F."/>
            <person name="Kohler A."/>
            <person name="Barry K."/>
            <person name="Baskaran P."/>
            <person name="Daum C."/>
            <person name="Fauchery L."/>
            <person name="Ihrmark K."/>
            <person name="Kuo A."/>
            <person name="LaButti K."/>
            <person name="Lipzen A."/>
            <person name="Morin E."/>
            <person name="Grigoriev I.V."/>
            <person name="Henrissat B."/>
            <person name="Lindahl B."/>
            <person name="Martin F."/>
        </authorList>
    </citation>
    <scope>NUCLEOTIDE SEQUENCE</scope>
    <source>
        <strain evidence="2">JB14</strain>
    </source>
</reference>
<name>A0A6A4GDD8_9AGAR</name>
<dbReference type="OrthoDB" id="336240at2759"/>
<feature type="region of interest" description="Disordered" evidence="1">
    <location>
        <begin position="101"/>
        <end position="170"/>
    </location>
</feature>
<feature type="compositionally biased region" description="Basic and acidic residues" evidence="1">
    <location>
        <begin position="134"/>
        <end position="144"/>
    </location>
</feature>
<organism evidence="2 3">
    <name type="scientific">Gymnopus androsaceus JB14</name>
    <dbReference type="NCBI Taxonomy" id="1447944"/>
    <lineage>
        <taxon>Eukaryota</taxon>
        <taxon>Fungi</taxon>
        <taxon>Dikarya</taxon>
        <taxon>Basidiomycota</taxon>
        <taxon>Agaricomycotina</taxon>
        <taxon>Agaricomycetes</taxon>
        <taxon>Agaricomycetidae</taxon>
        <taxon>Agaricales</taxon>
        <taxon>Marasmiineae</taxon>
        <taxon>Omphalotaceae</taxon>
        <taxon>Gymnopus</taxon>
    </lineage>
</organism>
<evidence type="ECO:0000256" key="1">
    <source>
        <dbReference type="SAM" id="MobiDB-lite"/>
    </source>
</evidence>
<evidence type="ECO:0000313" key="2">
    <source>
        <dbReference type="EMBL" id="KAE9383559.1"/>
    </source>
</evidence>
<sequence length="219" mass="23690">MPSLPSHSLISILAKFPADIDSRVFWTSPLRDLLFNAVFAVIHVLVARIEQRKNENDDGAYPPDPANTSTPVALHVAAKSYNHQLLQQGTCSSIFRISDHSSASSHSDSADPIDVDVEDEDGENDADSDISLSDDSRACSDSELRTPSSATAASSTTPSVSPSDPPAPASTPSAIKIICSTILLENLESRHSWLKLWSSACCFRIKTRLVETEPSYNVH</sequence>
<gene>
    <name evidence="2" type="ORF">BT96DRAFT_1009016</name>
</gene>
<dbReference type="AlphaFoldDB" id="A0A6A4GDD8"/>
<keyword evidence="3" id="KW-1185">Reference proteome</keyword>
<feature type="compositionally biased region" description="Acidic residues" evidence="1">
    <location>
        <begin position="111"/>
        <end position="128"/>
    </location>
</feature>
<protein>
    <submittedName>
        <fullName evidence="2">Uncharacterized protein</fullName>
    </submittedName>
</protein>
<evidence type="ECO:0000313" key="3">
    <source>
        <dbReference type="Proteomes" id="UP000799118"/>
    </source>
</evidence>